<dbReference type="GO" id="GO:0071949">
    <property type="term" value="F:FAD binding"/>
    <property type="evidence" value="ECO:0007669"/>
    <property type="project" value="InterPro"/>
</dbReference>
<organism evidence="14 15">
    <name type="scientific">Cloeon dipterum</name>
    <dbReference type="NCBI Taxonomy" id="197152"/>
    <lineage>
        <taxon>Eukaryota</taxon>
        <taxon>Metazoa</taxon>
        <taxon>Ecdysozoa</taxon>
        <taxon>Arthropoda</taxon>
        <taxon>Hexapoda</taxon>
        <taxon>Insecta</taxon>
        <taxon>Pterygota</taxon>
        <taxon>Palaeoptera</taxon>
        <taxon>Ephemeroptera</taxon>
        <taxon>Pisciforma</taxon>
        <taxon>Baetidae</taxon>
        <taxon>Cloeon</taxon>
    </lineage>
</organism>
<evidence type="ECO:0000313" key="15">
    <source>
        <dbReference type="Proteomes" id="UP000494165"/>
    </source>
</evidence>
<dbReference type="InterPro" id="IPR006094">
    <property type="entry name" value="Oxid_FAD_bind_N"/>
</dbReference>
<comment type="caution">
    <text evidence="14">The sequence shown here is derived from an EMBL/GenBank/DDBJ whole genome shotgun (WGS) entry which is preliminary data.</text>
</comment>
<keyword evidence="9" id="KW-0576">Peroxisome</keyword>
<feature type="transmembrane region" description="Helical" evidence="12">
    <location>
        <begin position="33"/>
        <end position="53"/>
    </location>
</feature>
<evidence type="ECO:0000256" key="2">
    <source>
        <dbReference type="ARBA" id="ARBA00004275"/>
    </source>
</evidence>
<evidence type="ECO:0000256" key="12">
    <source>
        <dbReference type="SAM" id="Phobius"/>
    </source>
</evidence>
<dbReference type="InterPro" id="IPR040165">
    <property type="entry name" value="Diminuto-like"/>
</dbReference>
<comment type="catalytic activity">
    <reaction evidence="10">
        <text>lanosterol + NADPH + H(+) = 24,25-dihydrolanosterol + NADP(+)</text>
        <dbReference type="Rhea" id="RHEA:33919"/>
        <dbReference type="ChEBI" id="CHEBI:15378"/>
        <dbReference type="ChEBI" id="CHEBI:16521"/>
        <dbReference type="ChEBI" id="CHEBI:28113"/>
        <dbReference type="ChEBI" id="CHEBI:57783"/>
        <dbReference type="ChEBI" id="CHEBI:58349"/>
    </reaction>
    <physiologicalReaction direction="left-to-right" evidence="10">
        <dbReference type="Rhea" id="RHEA:33920"/>
    </physiologicalReaction>
</comment>
<dbReference type="PANTHER" id="PTHR10801:SF0">
    <property type="entry name" value="DELTA(24)-STEROL REDUCTASE"/>
    <property type="match status" value="1"/>
</dbReference>
<dbReference type="GO" id="GO:0008202">
    <property type="term" value="P:steroid metabolic process"/>
    <property type="evidence" value="ECO:0007669"/>
    <property type="project" value="TreeGrafter"/>
</dbReference>
<dbReference type="PANTHER" id="PTHR10801">
    <property type="entry name" value="24-DEHYDROCHOLESTEROL REDUCTASE"/>
    <property type="match status" value="1"/>
</dbReference>
<dbReference type="GO" id="GO:0050614">
    <property type="term" value="F:Delta24-sterol reductase activity"/>
    <property type="evidence" value="ECO:0007669"/>
    <property type="project" value="UniProtKB-EC"/>
</dbReference>
<evidence type="ECO:0000256" key="8">
    <source>
        <dbReference type="ARBA" id="ARBA00023136"/>
    </source>
</evidence>
<comment type="subcellular location">
    <subcellularLocation>
        <location evidence="1">Membrane</location>
        <topology evidence="1">Single-pass membrane protein</topology>
    </subcellularLocation>
    <subcellularLocation>
        <location evidence="2">Peroxisome</location>
    </subcellularLocation>
</comment>
<evidence type="ECO:0000256" key="10">
    <source>
        <dbReference type="ARBA" id="ARBA00051033"/>
    </source>
</evidence>
<name>A0A8S1BVS1_9INSE</name>
<evidence type="ECO:0000313" key="14">
    <source>
        <dbReference type="EMBL" id="CAB3359716.1"/>
    </source>
</evidence>
<dbReference type="OrthoDB" id="415825at2759"/>
<dbReference type="GO" id="GO:0000246">
    <property type="term" value="F:Delta24(24-1) sterol reductase activity"/>
    <property type="evidence" value="ECO:0007669"/>
    <property type="project" value="TreeGrafter"/>
</dbReference>
<evidence type="ECO:0000256" key="9">
    <source>
        <dbReference type="ARBA" id="ARBA00023140"/>
    </source>
</evidence>
<gene>
    <name evidence="14" type="ORF">CLODIP_2_CD07880</name>
</gene>
<keyword evidence="8 12" id="KW-0472">Membrane</keyword>
<evidence type="ECO:0000256" key="4">
    <source>
        <dbReference type="ARBA" id="ARBA00012405"/>
    </source>
</evidence>
<dbReference type="EC" id="1.3.1.72" evidence="4"/>
<evidence type="ECO:0000256" key="3">
    <source>
        <dbReference type="ARBA" id="ARBA00011738"/>
    </source>
</evidence>
<keyword evidence="6 12" id="KW-1133">Transmembrane helix</keyword>
<evidence type="ECO:0000256" key="7">
    <source>
        <dbReference type="ARBA" id="ARBA00023002"/>
    </source>
</evidence>
<dbReference type="SUPFAM" id="SSF56176">
    <property type="entry name" value="FAD-binding/transporter-associated domain-like"/>
    <property type="match status" value="1"/>
</dbReference>
<dbReference type="GO" id="GO:0016020">
    <property type="term" value="C:membrane"/>
    <property type="evidence" value="ECO:0007669"/>
    <property type="project" value="UniProtKB-SubCell"/>
</dbReference>
<accession>A0A8S1BVS1</accession>
<dbReference type="EMBL" id="CADEPI010000002">
    <property type="protein sequence ID" value="CAB3359716.1"/>
    <property type="molecule type" value="Genomic_DNA"/>
</dbReference>
<dbReference type="InterPro" id="IPR016169">
    <property type="entry name" value="FAD-bd_PCMH_sub2"/>
</dbReference>
<evidence type="ECO:0000256" key="11">
    <source>
        <dbReference type="ARBA" id="ARBA00052927"/>
    </source>
</evidence>
<dbReference type="FunFam" id="3.30.465.10:FF:000006">
    <property type="entry name" value="Delta(24)-sterol reductase"/>
    <property type="match status" value="1"/>
</dbReference>
<dbReference type="GO" id="GO:0005777">
    <property type="term" value="C:peroxisome"/>
    <property type="evidence" value="ECO:0007669"/>
    <property type="project" value="UniProtKB-SubCell"/>
</dbReference>
<feature type="domain" description="FAD-binding PCMH-type" evidence="13">
    <location>
        <begin position="152"/>
        <end position="269"/>
    </location>
</feature>
<dbReference type="Gene3D" id="3.30.465.10">
    <property type="match status" value="1"/>
</dbReference>
<keyword evidence="7" id="KW-0560">Oxidoreductase</keyword>
<dbReference type="Proteomes" id="UP000494165">
    <property type="component" value="Unassembled WGS sequence"/>
</dbReference>
<proteinExistence type="predicted"/>
<reference evidence="14 15" key="1">
    <citation type="submission" date="2020-04" db="EMBL/GenBank/DDBJ databases">
        <authorList>
            <person name="Alioto T."/>
            <person name="Alioto T."/>
            <person name="Gomez Garrido J."/>
        </authorList>
    </citation>
    <scope>NUCLEOTIDE SEQUENCE [LARGE SCALE GENOMIC DNA]</scope>
</reference>
<keyword evidence="15" id="KW-1185">Reference proteome</keyword>
<dbReference type="AlphaFoldDB" id="A0A8S1BVS1"/>
<dbReference type="InterPro" id="IPR036318">
    <property type="entry name" value="FAD-bd_PCMH-like_sf"/>
</dbReference>
<protein>
    <recommendedName>
        <fullName evidence="4">Delta(24)-sterol reductase</fullName>
        <ecNumber evidence="4">1.3.1.72</ecNumber>
    </recommendedName>
</protein>
<evidence type="ECO:0000259" key="13">
    <source>
        <dbReference type="PROSITE" id="PS51387"/>
    </source>
</evidence>
<comment type="catalytic activity">
    <reaction evidence="11">
        <text>5alpha-cholest-8-en-3beta-ol + NADP(+) = zymosterol + NADPH + H(+)</text>
        <dbReference type="Rhea" id="RHEA:36399"/>
        <dbReference type="ChEBI" id="CHEBI:15378"/>
        <dbReference type="ChEBI" id="CHEBI:16608"/>
        <dbReference type="ChEBI" id="CHEBI:18252"/>
        <dbReference type="ChEBI" id="CHEBI:57783"/>
        <dbReference type="ChEBI" id="CHEBI:58349"/>
        <dbReference type="EC" id="1.3.1.72"/>
    </reaction>
    <physiologicalReaction direction="right-to-left" evidence="11">
        <dbReference type="Rhea" id="RHEA:36401"/>
    </physiologicalReaction>
</comment>
<sequence>MDKAISRGPLAARGFRMGKGDQLLEHVLIKYRWLFVCFFLLPASFLYELWSYFRNLIVFKLSSAPGKHASKVQKVQQQVVFAKRAETFYFKRSASINIINIKTFPLTIIFFQVREWNKNGQQGHMCTARPGWQTMSFRQGLYKKSFYKVEVNLVDVLEIDTENKTVRVEPLVSMGQLSASLAPLGWTIPIVPEIDDLTVGGLILGTGIESSSHQFGLFQHICVEYELVLADGSLVTVTKDSDPDLFYAVPWSYGTLGFLTAAKIMIVPCTKFIKLNYKPVYSLNDAVKEFSEASASKNQFVEGIMFTLNKGVIMTGNMIDEPQPCDKVNKIGLWHKPWFFKHVESFLVTGKRASEILPLRDYYHRHTRSIFWELQDIVPFGNNRLFRLCMGWLMPPKISFLKLTQTDAVKRLYENNHIIQDMLVPITNLKESMQMFNKETKVAAQFSNKKGAYCKFSSFHRCIPFGFVLLSYQLTLECYAHQRKECLLTLEYMVYLIQVSTLNQWKQPGKSKNLCRNVKDSRCCTQTRTQPRKSFGGCLTTHFTTVLEANLLALKHSQKFTTK</sequence>
<evidence type="ECO:0000256" key="5">
    <source>
        <dbReference type="ARBA" id="ARBA00022692"/>
    </source>
</evidence>
<dbReference type="Pfam" id="PF01565">
    <property type="entry name" value="FAD_binding_4"/>
    <property type="match status" value="1"/>
</dbReference>
<evidence type="ECO:0000256" key="6">
    <source>
        <dbReference type="ARBA" id="ARBA00022989"/>
    </source>
</evidence>
<dbReference type="PROSITE" id="PS51387">
    <property type="entry name" value="FAD_PCMH"/>
    <property type="match status" value="1"/>
</dbReference>
<keyword evidence="5 12" id="KW-0812">Transmembrane</keyword>
<comment type="subunit">
    <text evidence="3">Homodimer.</text>
</comment>
<evidence type="ECO:0000256" key="1">
    <source>
        <dbReference type="ARBA" id="ARBA00004167"/>
    </source>
</evidence>
<dbReference type="InterPro" id="IPR016166">
    <property type="entry name" value="FAD-bd_PCMH"/>
</dbReference>